<name>A0AAV7U7I5_PLEWA</name>
<organism evidence="1 2">
    <name type="scientific">Pleurodeles waltl</name>
    <name type="common">Iberian ribbed newt</name>
    <dbReference type="NCBI Taxonomy" id="8319"/>
    <lineage>
        <taxon>Eukaryota</taxon>
        <taxon>Metazoa</taxon>
        <taxon>Chordata</taxon>
        <taxon>Craniata</taxon>
        <taxon>Vertebrata</taxon>
        <taxon>Euteleostomi</taxon>
        <taxon>Amphibia</taxon>
        <taxon>Batrachia</taxon>
        <taxon>Caudata</taxon>
        <taxon>Salamandroidea</taxon>
        <taxon>Salamandridae</taxon>
        <taxon>Pleurodelinae</taxon>
        <taxon>Pleurodeles</taxon>
    </lineage>
</organism>
<keyword evidence="2" id="KW-1185">Reference proteome</keyword>
<comment type="caution">
    <text evidence="1">The sequence shown here is derived from an EMBL/GenBank/DDBJ whole genome shotgun (WGS) entry which is preliminary data.</text>
</comment>
<protein>
    <submittedName>
        <fullName evidence="1">Uncharacterized protein</fullName>
    </submittedName>
</protein>
<gene>
    <name evidence="1" type="ORF">NDU88_001097</name>
</gene>
<dbReference type="AlphaFoldDB" id="A0AAV7U7I5"/>
<evidence type="ECO:0000313" key="1">
    <source>
        <dbReference type="EMBL" id="KAJ1184289.1"/>
    </source>
</evidence>
<dbReference type="EMBL" id="JANPWB010000005">
    <property type="protein sequence ID" value="KAJ1184289.1"/>
    <property type="molecule type" value="Genomic_DNA"/>
</dbReference>
<dbReference type="Proteomes" id="UP001066276">
    <property type="component" value="Chromosome 3_1"/>
</dbReference>
<accession>A0AAV7U7I5</accession>
<sequence>MGVPNRTVTWRLDAWELKDRETKQMVTTATARYFAENEGSFQSAAHLWKAYKAILRDQLISQRAGLRRDREEECRNLEEKLLQ</sequence>
<proteinExistence type="predicted"/>
<evidence type="ECO:0000313" key="2">
    <source>
        <dbReference type="Proteomes" id="UP001066276"/>
    </source>
</evidence>
<reference evidence="1" key="1">
    <citation type="journal article" date="2022" name="bioRxiv">
        <title>Sequencing and chromosome-scale assembly of the giantPleurodeles waltlgenome.</title>
        <authorList>
            <person name="Brown T."/>
            <person name="Elewa A."/>
            <person name="Iarovenko S."/>
            <person name="Subramanian E."/>
            <person name="Araus A.J."/>
            <person name="Petzold A."/>
            <person name="Susuki M."/>
            <person name="Suzuki K.-i.T."/>
            <person name="Hayashi T."/>
            <person name="Toyoda A."/>
            <person name="Oliveira C."/>
            <person name="Osipova E."/>
            <person name="Leigh N.D."/>
            <person name="Simon A."/>
            <person name="Yun M.H."/>
        </authorList>
    </citation>
    <scope>NUCLEOTIDE SEQUENCE</scope>
    <source>
        <strain evidence="1">20211129_DDA</strain>
        <tissue evidence="1">Liver</tissue>
    </source>
</reference>